<dbReference type="OrthoDB" id="6107927at2759"/>
<dbReference type="EMBL" id="SRLO01000587">
    <property type="protein sequence ID" value="TNN51280.1"/>
    <property type="molecule type" value="Genomic_DNA"/>
</dbReference>
<comment type="caution">
    <text evidence="3">The sequence shown here is derived from an EMBL/GenBank/DDBJ whole genome shotgun (WGS) entry which is preliminary data.</text>
</comment>
<gene>
    <name evidence="3" type="primary">MDGA1_2</name>
    <name evidence="3" type="ORF">EYF80_038498</name>
</gene>
<feature type="domain" description="MAM" evidence="2">
    <location>
        <begin position="76"/>
        <end position="189"/>
    </location>
</feature>
<dbReference type="GO" id="GO:0016020">
    <property type="term" value="C:membrane"/>
    <property type="evidence" value="ECO:0007669"/>
    <property type="project" value="InterPro"/>
</dbReference>
<evidence type="ECO:0000313" key="4">
    <source>
        <dbReference type="Proteomes" id="UP000314294"/>
    </source>
</evidence>
<reference evidence="3 4" key="1">
    <citation type="submission" date="2019-03" db="EMBL/GenBank/DDBJ databases">
        <title>First draft genome of Liparis tanakae, snailfish: a comprehensive survey of snailfish specific genes.</title>
        <authorList>
            <person name="Kim W."/>
            <person name="Song I."/>
            <person name="Jeong J.-H."/>
            <person name="Kim D."/>
            <person name="Kim S."/>
            <person name="Ryu S."/>
            <person name="Song J.Y."/>
            <person name="Lee S.K."/>
        </authorList>
    </citation>
    <scope>NUCLEOTIDE SEQUENCE [LARGE SCALE GENOMIC DNA]</scope>
    <source>
        <tissue evidence="3">Muscle</tissue>
    </source>
</reference>
<feature type="region of interest" description="Disordered" evidence="1">
    <location>
        <begin position="1"/>
        <end position="20"/>
    </location>
</feature>
<dbReference type="AlphaFoldDB" id="A0A4Z2GDE3"/>
<feature type="compositionally biased region" description="Polar residues" evidence="1">
    <location>
        <begin position="1"/>
        <end position="10"/>
    </location>
</feature>
<evidence type="ECO:0000313" key="3">
    <source>
        <dbReference type="EMBL" id="TNN51280.1"/>
    </source>
</evidence>
<dbReference type="InterPro" id="IPR000998">
    <property type="entry name" value="MAM_dom"/>
</dbReference>
<proteinExistence type="predicted"/>
<organism evidence="3 4">
    <name type="scientific">Liparis tanakae</name>
    <name type="common">Tanaka's snailfish</name>
    <dbReference type="NCBI Taxonomy" id="230148"/>
    <lineage>
        <taxon>Eukaryota</taxon>
        <taxon>Metazoa</taxon>
        <taxon>Chordata</taxon>
        <taxon>Craniata</taxon>
        <taxon>Vertebrata</taxon>
        <taxon>Euteleostomi</taxon>
        <taxon>Actinopterygii</taxon>
        <taxon>Neopterygii</taxon>
        <taxon>Teleostei</taxon>
        <taxon>Neoteleostei</taxon>
        <taxon>Acanthomorphata</taxon>
        <taxon>Eupercaria</taxon>
        <taxon>Perciformes</taxon>
        <taxon>Cottioidei</taxon>
        <taxon>Cottales</taxon>
        <taxon>Liparidae</taxon>
        <taxon>Liparis</taxon>
    </lineage>
</organism>
<dbReference type="Gene3D" id="2.60.120.200">
    <property type="match status" value="1"/>
</dbReference>
<dbReference type="Proteomes" id="UP000314294">
    <property type="component" value="Unassembled WGS sequence"/>
</dbReference>
<evidence type="ECO:0000259" key="2">
    <source>
        <dbReference type="PROSITE" id="PS50060"/>
    </source>
</evidence>
<keyword evidence="4" id="KW-1185">Reference proteome</keyword>
<dbReference type="PANTHER" id="PTHR23282:SF123">
    <property type="entry name" value="MAM DOMAIN-CONTAINING GLYCOSYLPHOSPHATIDYLINOSITOL ANCHOR PROTEIN 1"/>
    <property type="match status" value="1"/>
</dbReference>
<dbReference type="InterPro" id="IPR051560">
    <property type="entry name" value="MAM_domain-containing"/>
</dbReference>
<evidence type="ECO:0000256" key="1">
    <source>
        <dbReference type="SAM" id="MobiDB-lite"/>
    </source>
</evidence>
<name>A0A4Z2GDE3_9TELE</name>
<sequence length="224" mass="24255">MARDVSSFSPRSEGGRSDRRLFPPRPFGADALRGYPCVICAKCFFYLYRATRKVEHRTPMILLLKSGPTFLWGSTLNLLLRVRSIASVDSVVWTKFGHQGPDWRKAFLDISPSGPFQSIADENSVLGDTAEAAPPVCEQRLSTHRRGLRGSCSSLSGRGRIVFEGIRGAGFEGDIAVDDVSITVGKCKQGNTVASAVLIGGSDSLPLASWLTFGLSCVLSLLCR</sequence>
<dbReference type="PROSITE" id="PS50060">
    <property type="entry name" value="MAM_2"/>
    <property type="match status" value="1"/>
</dbReference>
<dbReference type="PANTHER" id="PTHR23282">
    <property type="entry name" value="APICAL ENDOSOMAL GLYCOPROTEIN PRECURSOR"/>
    <property type="match status" value="1"/>
</dbReference>
<accession>A0A4Z2GDE3</accession>
<protein>
    <submittedName>
        <fullName evidence="3">MAM domain-containing glycosylphosphatidylinositol anchor protein 1</fullName>
    </submittedName>
</protein>